<evidence type="ECO:0000313" key="2">
    <source>
        <dbReference type="Proteomes" id="UP000189670"/>
    </source>
</evidence>
<dbReference type="Proteomes" id="UP000189670">
    <property type="component" value="Unassembled WGS sequence"/>
</dbReference>
<evidence type="ECO:0000313" key="1">
    <source>
        <dbReference type="EMBL" id="ETR69963.1"/>
    </source>
</evidence>
<proteinExistence type="predicted"/>
<accession>A0A1V1P582</accession>
<dbReference type="AlphaFoldDB" id="A0A1V1P582"/>
<protein>
    <recommendedName>
        <fullName evidence="3">Band 7 domain-containing protein</fullName>
    </recommendedName>
</protein>
<feature type="non-terminal residue" evidence="1">
    <location>
        <position position="1"/>
    </location>
</feature>
<comment type="caution">
    <text evidence="1">The sequence shown here is derived from an EMBL/GenBank/DDBJ whole genome shotgun (WGS) entry which is preliminary data.</text>
</comment>
<dbReference type="PANTHER" id="PTHR42911">
    <property type="entry name" value="MODULATOR OF FTSH PROTEASE HFLC"/>
    <property type="match status" value="1"/>
</dbReference>
<reference evidence="2" key="1">
    <citation type="submission" date="2012-11" db="EMBL/GenBank/DDBJ databases">
        <authorList>
            <person name="Lucero-Rivera Y.E."/>
            <person name="Tovar-Ramirez D."/>
        </authorList>
    </citation>
    <scope>NUCLEOTIDE SEQUENCE [LARGE SCALE GENOMIC DNA]</scope>
    <source>
        <strain evidence="2">Araruama</strain>
    </source>
</reference>
<gene>
    <name evidence="1" type="ORF">OMM_09162</name>
</gene>
<dbReference type="EMBL" id="ATBP01000518">
    <property type="protein sequence ID" value="ETR69963.1"/>
    <property type="molecule type" value="Genomic_DNA"/>
</dbReference>
<organism evidence="1 2">
    <name type="scientific">Candidatus Magnetoglobus multicellularis str. Araruama</name>
    <dbReference type="NCBI Taxonomy" id="890399"/>
    <lineage>
        <taxon>Bacteria</taxon>
        <taxon>Pseudomonadati</taxon>
        <taxon>Thermodesulfobacteriota</taxon>
        <taxon>Desulfobacteria</taxon>
        <taxon>Desulfobacterales</taxon>
        <taxon>Desulfobacteraceae</taxon>
        <taxon>Candidatus Magnetoglobus</taxon>
    </lineage>
</organism>
<name>A0A1V1P582_9BACT</name>
<sequence>EGMEQAAVIKAKADRKAKEIVAEASMKAAQIKAEGDQKALQIYADTYNKDPELYEYIKSLELYKEILQDNATIILSTDSNIFKHLGVPAHEKINP</sequence>
<evidence type="ECO:0008006" key="3">
    <source>
        <dbReference type="Google" id="ProtNLM"/>
    </source>
</evidence>
<dbReference type="PANTHER" id="PTHR42911:SF1">
    <property type="entry name" value="MODULATOR OF FTSH PROTEASE HFLC"/>
    <property type="match status" value="1"/>
</dbReference>